<dbReference type="AlphaFoldDB" id="A0A836C0Q0"/>
<evidence type="ECO:0000259" key="6">
    <source>
        <dbReference type="SMART" id="SM01328"/>
    </source>
</evidence>
<accession>A0A836C0Q0</accession>
<reference evidence="7" key="1">
    <citation type="journal article" date="2020" name="bioRxiv">
        <title>Comparative genomics of Chlamydomonas.</title>
        <authorList>
            <person name="Craig R.J."/>
            <person name="Hasan A.R."/>
            <person name="Ness R.W."/>
            <person name="Keightley P.D."/>
        </authorList>
    </citation>
    <scope>NUCLEOTIDE SEQUENCE</scope>
    <source>
        <strain evidence="7">CCAP 11/70</strain>
    </source>
</reference>
<evidence type="ECO:0000256" key="5">
    <source>
        <dbReference type="SAM" id="SignalP"/>
    </source>
</evidence>
<feature type="domain" description="3CxxC-type" evidence="6">
    <location>
        <begin position="674"/>
        <end position="721"/>
    </location>
</feature>
<name>A0A836C0Q0_9CHLO</name>
<dbReference type="Pfam" id="PF17180">
    <property type="entry name" value="Zn_ribbon_3CxxC_2"/>
    <property type="match status" value="2"/>
</dbReference>
<keyword evidence="5" id="KW-0732">Signal</keyword>
<feature type="region of interest" description="Disordered" evidence="4">
    <location>
        <begin position="589"/>
        <end position="622"/>
    </location>
</feature>
<evidence type="ECO:0000256" key="1">
    <source>
        <dbReference type="ARBA" id="ARBA00022723"/>
    </source>
</evidence>
<dbReference type="SMART" id="SM01328">
    <property type="entry name" value="zf-3CxxC"/>
    <property type="match status" value="2"/>
</dbReference>
<dbReference type="OrthoDB" id="529273at2759"/>
<keyword evidence="8" id="KW-1185">Reference proteome</keyword>
<sequence length="923" mass="99356">MRQTVAAGCPRPAARPRQQLAPALLLLPLLLPAALSASLRRALLDSSASGVGGIHSSGSTTLVSDRLPSIFFGPDGTHLATSNATARSTLRAQLDVLLDSVDAHFGGLLERAHELHEPTAAALLQELLLLHPSANATKASEALPARLSATLSPPDLAHWAERAGERLASLPPHLSYPVVRRLVTAVVVRAWLDGGAKPFSAADETAVRGLFVQVLYSLHRRGAVHRGIMDYQHVSKSGGTSWCHAAQINGCTTQKFDKFHVCAIKAFQDKVRWIDGNAHARLTGGPPTRWALHGTLRNGSAPGCEERGQAMREGKWSYYSNEYTLTGGEKSFRAVELCSKQFVTAILFRNPVKRLVSHLRFVLLHYSRFMKQQAEEEAQQAQQAAQQAAAQQGAQQGAQAADFHKTYSKADAAFWHAVAPAITDNYFTRTLLGEAAWHAEVGTLTDSEHLPAARLVLMQYDMVVPLEAPASLTSRLLGFGAGWPISYTQVHDKDMSVLQAYFNFDPVPHLPDQAHLDHLAADQAIDMKLYELAVLIGQLDYLVYDTAAAAGAVPWAGMPTGPPAASKEEGGNPPIDRSLACGLLRGPGGAWDPTRQQAAAGTAAGGGRKRRRRQRAGMAGGATANPVKRLVSHLRFVLLHYSRFMKQQAEEEAQQAQQAAQQAAAQQGFRGSERVFGSFKCLGCGRSWMSGNSWANKGQKCQRCNIMVYPYDQLLNPLQQGASTMALRSAAAVLPGVAPCASRPRPLASTAPLRRPCLAGGSPCPALGAAVVAPAPLPRSSRRVSVLVAAKRRGGGGGSGQGLTPYQGPKRVFGSFKCPDCTRKWLSAFSWADKGQECQRCGTMVYPYEQRPLKKRETPEGEEGVGEGEGAVDDPEVAKLLAKIDSLKPHPEELCQKCQELGYPCTELGARVRVSRAFGAFMP</sequence>
<keyword evidence="1" id="KW-0479">Metal-binding</keyword>
<dbReference type="InterPro" id="IPR033446">
    <property type="entry name" value="ZCCHC24_Znf-3CxxC"/>
</dbReference>
<protein>
    <recommendedName>
        <fullName evidence="6">3CxxC-type domain-containing protein</fullName>
    </recommendedName>
</protein>
<feature type="domain" description="3CxxC-type" evidence="6">
    <location>
        <begin position="811"/>
        <end position="901"/>
    </location>
</feature>
<evidence type="ECO:0000256" key="4">
    <source>
        <dbReference type="SAM" id="MobiDB-lite"/>
    </source>
</evidence>
<organism evidence="7 8">
    <name type="scientific">Edaphochlamys debaryana</name>
    <dbReference type="NCBI Taxonomy" id="47281"/>
    <lineage>
        <taxon>Eukaryota</taxon>
        <taxon>Viridiplantae</taxon>
        <taxon>Chlorophyta</taxon>
        <taxon>core chlorophytes</taxon>
        <taxon>Chlorophyceae</taxon>
        <taxon>CS clade</taxon>
        <taxon>Chlamydomonadales</taxon>
        <taxon>Chlamydomonadales incertae sedis</taxon>
        <taxon>Edaphochlamys</taxon>
    </lineage>
</organism>
<comment type="caution">
    <text evidence="7">The sequence shown here is derived from an EMBL/GenBank/DDBJ whole genome shotgun (WGS) entry which is preliminary data.</text>
</comment>
<evidence type="ECO:0000313" key="7">
    <source>
        <dbReference type="EMBL" id="KAG2496076.1"/>
    </source>
</evidence>
<keyword evidence="3" id="KW-0862">Zinc</keyword>
<feature type="signal peptide" evidence="5">
    <location>
        <begin position="1"/>
        <end position="36"/>
    </location>
</feature>
<proteinExistence type="predicted"/>
<dbReference type="GO" id="GO:0008270">
    <property type="term" value="F:zinc ion binding"/>
    <property type="evidence" value="ECO:0007669"/>
    <property type="project" value="UniProtKB-KW"/>
</dbReference>
<dbReference type="InterPro" id="IPR027377">
    <property type="entry name" value="ZAR1/RTP1-5-like_Znf-3CxxC"/>
</dbReference>
<gene>
    <name evidence="7" type="ORF">HYH03_005995</name>
</gene>
<evidence type="ECO:0000256" key="2">
    <source>
        <dbReference type="ARBA" id="ARBA00022771"/>
    </source>
</evidence>
<feature type="chain" id="PRO_5032615187" description="3CxxC-type domain-containing protein" evidence="5">
    <location>
        <begin position="37"/>
        <end position="923"/>
    </location>
</feature>
<evidence type="ECO:0000256" key="3">
    <source>
        <dbReference type="ARBA" id="ARBA00022833"/>
    </source>
</evidence>
<evidence type="ECO:0000313" key="8">
    <source>
        <dbReference type="Proteomes" id="UP000612055"/>
    </source>
</evidence>
<dbReference type="Proteomes" id="UP000612055">
    <property type="component" value="Unassembled WGS sequence"/>
</dbReference>
<dbReference type="EMBL" id="JAEHOE010000021">
    <property type="protein sequence ID" value="KAG2496076.1"/>
    <property type="molecule type" value="Genomic_DNA"/>
</dbReference>
<keyword evidence="2" id="KW-0863">Zinc-finger</keyword>